<reference evidence="4 5" key="1">
    <citation type="submission" date="2017-11" db="EMBL/GenBank/DDBJ databases">
        <authorList>
            <person name="Duchaud E."/>
        </authorList>
    </citation>
    <scope>NUCLEOTIDE SEQUENCE [LARGE SCALE GENOMIC DNA]</scope>
    <source>
        <strain evidence="4 5">TNO010</strain>
    </source>
</reference>
<dbReference type="InterPro" id="IPR025178">
    <property type="entry name" value="Lnb_N"/>
</dbReference>
<dbReference type="Pfam" id="PF13387">
    <property type="entry name" value="Lnb_N"/>
    <property type="match status" value="1"/>
</dbReference>
<evidence type="ECO:0000259" key="2">
    <source>
        <dbReference type="Pfam" id="PF13387"/>
    </source>
</evidence>
<sequence length="409" mass="47682">MMIKKITLSSFLLFFFVGIASFFGQTKQIDQINKIASKKAFELSNNAQISIITSGPGEVLYEKFGHSAIRVKDPVLNFDLIYNYGIFDFENPTFYADFTKGFMKYKLAKYPFYLALKNAQYYKRWVKEQVLNLSQAQKNEFFTILEINILPENAGYLYDPYFDNCATKPRDIIKKVVGNNLIFKDDFVTKKMSLRELMNNEIHQNTWGSLGINIALGSRLDKIATPSEYLYLPDYVFEALNYSKILKDGKEEDIISKTNILLNFDEKQPKSDNFSPFLIILILSSLGLYITYKDYKNAKRSKSLDFILFFTTGIIGVLIVYLWFFTNHSTAPNNFNFLWAFAPNLIVAFLLKQKKSPKWLSKYMLFLLIFLVISMIIWITKTQLFSITLIPLFILLAVRYWFLQKTLNR</sequence>
<dbReference type="EMBL" id="OENE01000004">
    <property type="protein sequence ID" value="SOS58417.1"/>
    <property type="molecule type" value="Genomic_DNA"/>
</dbReference>
<feature type="transmembrane region" description="Helical" evidence="1">
    <location>
        <begin position="304"/>
        <end position="323"/>
    </location>
</feature>
<evidence type="ECO:0000259" key="3">
    <source>
        <dbReference type="Pfam" id="PF25221"/>
    </source>
</evidence>
<feature type="transmembrane region" description="Helical" evidence="1">
    <location>
        <begin position="335"/>
        <end position="351"/>
    </location>
</feature>
<feature type="domain" description="Lnb N-terminal periplasmic" evidence="2">
    <location>
        <begin position="45"/>
        <end position="178"/>
    </location>
</feature>
<keyword evidence="1" id="KW-1133">Transmembrane helix</keyword>
<name>A0A2I2LDP4_9FLAO</name>
<proteinExistence type="predicted"/>
<dbReference type="Proteomes" id="UP000490060">
    <property type="component" value="Unassembled WGS sequence"/>
</dbReference>
<feature type="transmembrane region" description="Helical" evidence="1">
    <location>
        <begin position="385"/>
        <end position="403"/>
    </location>
</feature>
<dbReference type="RefSeq" id="WP_242037276.1">
    <property type="nucleotide sequence ID" value="NZ_OENE01000004.1"/>
</dbReference>
<dbReference type="AlphaFoldDB" id="A0A2I2LDP4"/>
<dbReference type="Pfam" id="PF25221">
    <property type="entry name" value="5TMH_Lnb"/>
    <property type="match status" value="1"/>
</dbReference>
<protein>
    <submittedName>
        <fullName evidence="4">Uncharacterized protein</fullName>
    </submittedName>
</protein>
<keyword evidence="1" id="KW-0812">Transmembrane</keyword>
<evidence type="ECO:0000313" key="4">
    <source>
        <dbReference type="EMBL" id="SOS58417.1"/>
    </source>
</evidence>
<organism evidence="4 5">
    <name type="scientific">Tenacibaculum finnmarkense genomovar ulcerans</name>
    <dbReference type="NCBI Taxonomy" id="2781388"/>
    <lineage>
        <taxon>Bacteria</taxon>
        <taxon>Pseudomonadati</taxon>
        <taxon>Bacteroidota</taxon>
        <taxon>Flavobacteriia</taxon>
        <taxon>Flavobacteriales</taxon>
        <taxon>Flavobacteriaceae</taxon>
        <taxon>Tenacibaculum</taxon>
        <taxon>Tenacibaculum finnmarkense</taxon>
    </lineage>
</organism>
<evidence type="ECO:0000256" key="1">
    <source>
        <dbReference type="SAM" id="Phobius"/>
    </source>
</evidence>
<feature type="transmembrane region" description="Helical" evidence="1">
    <location>
        <begin position="363"/>
        <end position="379"/>
    </location>
</feature>
<keyword evidence="1" id="KW-0472">Membrane</keyword>
<accession>A0A2I2LDP4</accession>
<feature type="transmembrane region" description="Helical" evidence="1">
    <location>
        <begin position="274"/>
        <end position="292"/>
    </location>
</feature>
<dbReference type="InterPro" id="IPR057436">
    <property type="entry name" value="5TMH_Lnb"/>
</dbReference>
<gene>
    <name evidence="4" type="ORF">TNO010_120223</name>
</gene>
<feature type="domain" description="Lnb-like transmembrane" evidence="3">
    <location>
        <begin position="270"/>
        <end position="402"/>
    </location>
</feature>
<evidence type="ECO:0000313" key="5">
    <source>
        <dbReference type="Proteomes" id="UP000490060"/>
    </source>
</evidence>